<keyword evidence="2" id="KW-0547">Nucleotide-binding</keyword>
<keyword evidence="1" id="KW-0808">Transferase</keyword>
<accession>A0A6M1RYU0</accession>
<organism evidence="7 8">
    <name type="scientific">Limisphaera ngatamarikiensis</name>
    <dbReference type="NCBI Taxonomy" id="1324935"/>
    <lineage>
        <taxon>Bacteria</taxon>
        <taxon>Pseudomonadati</taxon>
        <taxon>Verrucomicrobiota</taxon>
        <taxon>Verrucomicrobiia</taxon>
        <taxon>Limisphaerales</taxon>
        <taxon>Limisphaeraceae</taxon>
        <taxon>Limisphaera</taxon>
    </lineage>
</organism>
<dbReference type="EMBL" id="JAAKYA010000096">
    <property type="protein sequence ID" value="NGO40504.1"/>
    <property type="molecule type" value="Genomic_DNA"/>
</dbReference>
<dbReference type="GO" id="GO:0005524">
    <property type="term" value="F:ATP binding"/>
    <property type="evidence" value="ECO:0007669"/>
    <property type="project" value="UniProtKB-KW"/>
</dbReference>
<feature type="domain" description="Protein kinase" evidence="6">
    <location>
        <begin position="7"/>
        <end position="264"/>
    </location>
</feature>
<dbReference type="RefSeq" id="WP_165109166.1">
    <property type="nucleotide sequence ID" value="NZ_JAAKYA010000096.1"/>
</dbReference>
<dbReference type="CDD" id="cd14014">
    <property type="entry name" value="STKc_PknB_like"/>
    <property type="match status" value="1"/>
</dbReference>
<evidence type="ECO:0000256" key="5">
    <source>
        <dbReference type="SAM" id="MobiDB-lite"/>
    </source>
</evidence>
<feature type="compositionally biased region" description="Basic and acidic residues" evidence="5">
    <location>
        <begin position="221"/>
        <end position="230"/>
    </location>
</feature>
<dbReference type="Gene3D" id="1.10.510.10">
    <property type="entry name" value="Transferase(Phosphotransferase) domain 1"/>
    <property type="match status" value="1"/>
</dbReference>
<dbReference type="PANTHER" id="PTHR43289">
    <property type="entry name" value="MITOGEN-ACTIVATED PROTEIN KINASE KINASE KINASE 20-RELATED"/>
    <property type="match status" value="1"/>
</dbReference>
<evidence type="ECO:0000313" key="7">
    <source>
        <dbReference type="EMBL" id="NGO40504.1"/>
    </source>
</evidence>
<sequence>MARFGRFVLLERVKSGGMAEIWLARDDAHHHYALRVMHAALESRRAARRRFLHGCKVLADLQPHPFIVRYYEHGRQDGRHYLLMEYVEGENLKERAARMDPVVTEHIAQILLDMAAALEHMHNRGYMHLDFKPENVLITPGASIRLVDFDIAQPIPRTPVRLDRNPGTPSYMAPEQLLHQPLDQRVDIFAYGVTAYELLTHQKPFEGSSPDEILRSQQDPTRLRPPRELNPDVPPALERILLRCLQPDPNRRYALMSHLRHDLEQVLYR</sequence>
<dbReference type="PANTHER" id="PTHR43289:SF6">
    <property type="entry name" value="SERINE_THREONINE-PROTEIN KINASE NEKL-3"/>
    <property type="match status" value="1"/>
</dbReference>
<evidence type="ECO:0000256" key="4">
    <source>
        <dbReference type="ARBA" id="ARBA00022840"/>
    </source>
</evidence>
<dbReference type="GO" id="GO:0004674">
    <property type="term" value="F:protein serine/threonine kinase activity"/>
    <property type="evidence" value="ECO:0007669"/>
    <property type="project" value="UniProtKB-KW"/>
</dbReference>
<protein>
    <submittedName>
        <fullName evidence="7">Serine/threonine protein kinase</fullName>
    </submittedName>
</protein>
<dbReference type="Gene3D" id="3.30.200.20">
    <property type="entry name" value="Phosphorylase Kinase, domain 1"/>
    <property type="match status" value="1"/>
</dbReference>
<keyword evidence="8" id="KW-1185">Reference proteome</keyword>
<keyword evidence="3 7" id="KW-0418">Kinase</keyword>
<evidence type="ECO:0000256" key="1">
    <source>
        <dbReference type="ARBA" id="ARBA00022679"/>
    </source>
</evidence>
<reference evidence="7 8" key="1">
    <citation type="submission" date="2020-02" db="EMBL/GenBank/DDBJ databases">
        <title>Draft genome sequence of Limisphaera ngatamarikiensis NGM72.4T, a thermophilic Verrucomicrobia grouped in subdivision 3.</title>
        <authorList>
            <person name="Carere C.R."/>
            <person name="Steen J."/>
            <person name="Hugenholtz P."/>
            <person name="Stott M.B."/>
        </authorList>
    </citation>
    <scope>NUCLEOTIDE SEQUENCE [LARGE SCALE GENOMIC DNA]</scope>
    <source>
        <strain evidence="7 8">NGM72.4</strain>
    </source>
</reference>
<dbReference type="SUPFAM" id="SSF56112">
    <property type="entry name" value="Protein kinase-like (PK-like)"/>
    <property type="match status" value="1"/>
</dbReference>
<dbReference type="PROSITE" id="PS50011">
    <property type="entry name" value="PROTEIN_KINASE_DOM"/>
    <property type="match status" value="1"/>
</dbReference>
<feature type="region of interest" description="Disordered" evidence="5">
    <location>
        <begin position="207"/>
        <end position="230"/>
    </location>
</feature>
<dbReference type="InterPro" id="IPR008271">
    <property type="entry name" value="Ser/Thr_kinase_AS"/>
</dbReference>
<comment type="caution">
    <text evidence="7">The sequence shown here is derived from an EMBL/GenBank/DDBJ whole genome shotgun (WGS) entry which is preliminary data.</text>
</comment>
<evidence type="ECO:0000256" key="3">
    <source>
        <dbReference type="ARBA" id="ARBA00022777"/>
    </source>
</evidence>
<evidence type="ECO:0000256" key="2">
    <source>
        <dbReference type="ARBA" id="ARBA00022741"/>
    </source>
</evidence>
<dbReference type="Proteomes" id="UP000477311">
    <property type="component" value="Unassembled WGS sequence"/>
</dbReference>
<name>A0A6M1RYU0_9BACT</name>
<dbReference type="Pfam" id="PF00069">
    <property type="entry name" value="Pkinase"/>
    <property type="match status" value="1"/>
</dbReference>
<keyword evidence="4" id="KW-0067">ATP-binding</keyword>
<keyword evidence="7" id="KW-0723">Serine/threonine-protein kinase</keyword>
<dbReference type="PIRSF" id="PIRSF000654">
    <property type="entry name" value="Integrin-linked_kinase"/>
    <property type="match status" value="1"/>
</dbReference>
<gene>
    <name evidence="7" type="ORF">G4L39_14040</name>
</gene>
<evidence type="ECO:0000259" key="6">
    <source>
        <dbReference type="PROSITE" id="PS50011"/>
    </source>
</evidence>
<evidence type="ECO:0000313" key="8">
    <source>
        <dbReference type="Proteomes" id="UP000477311"/>
    </source>
</evidence>
<dbReference type="InterPro" id="IPR011009">
    <property type="entry name" value="Kinase-like_dom_sf"/>
</dbReference>
<dbReference type="PROSITE" id="PS00108">
    <property type="entry name" value="PROTEIN_KINASE_ST"/>
    <property type="match status" value="1"/>
</dbReference>
<proteinExistence type="predicted"/>
<dbReference type="InterPro" id="IPR000719">
    <property type="entry name" value="Prot_kinase_dom"/>
</dbReference>
<dbReference type="AlphaFoldDB" id="A0A6M1RYU0"/>